<dbReference type="SUPFAM" id="SSF49785">
    <property type="entry name" value="Galactose-binding domain-like"/>
    <property type="match status" value="1"/>
</dbReference>
<dbReference type="EMBL" id="JABEQM010000017">
    <property type="protein sequence ID" value="MBB2203026.1"/>
    <property type="molecule type" value="Genomic_DNA"/>
</dbReference>
<dbReference type="AlphaFoldDB" id="A0A7W4K9V8"/>
<dbReference type="Gene3D" id="2.60.120.260">
    <property type="entry name" value="Galactose-binding domain-like"/>
    <property type="match status" value="1"/>
</dbReference>
<proteinExistence type="predicted"/>
<dbReference type="RefSeq" id="WP_182960964.1">
    <property type="nucleotide sequence ID" value="NZ_JABEQM010000017.1"/>
</dbReference>
<gene>
    <name evidence="1" type="ORF">HLH28_15855</name>
</gene>
<dbReference type="InterPro" id="IPR029062">
    <property type="entry name" value="Class_I_gatase-like"/>
</dbReference>
<accession>A0A7W4K9V8</accession>
<name>A0A7W4K9V8_9PROT</name>
<keyword evidence="2" id="KW-1185">Reference proteome</keyword>
<organism evidence="1 2">
    <name type="scientific">Gluconacetobacter tumulisoli</name>
    <dbReference type="NCBI Taxonomy" id="1286189"/>
    <lineage>
        <taxon>Bacteria</taxon>
        <taxon>Pseudomonadati</taxon>
        <taxon>Pseudomonadota</taxon>
        <taxon>Alphaproteobacteria</taxon>
        <taxon>Acetobacterales</taxon>
        <taxon>Acetobacteraceae</taxon>
        <taxon>Gluconacetobacter</taxon>
    </lineage>
</organism>
<dbReference type="PANTHER" id="PTHR36848">
    <property type="entry name" value="DNA-BINDING PROTEIN (PUTATIVE SECRETED PROTEIN)-RELATED"/>
    <property type="match status" value="1"/>
</dbReference>
<evidence type="ECO:0000313" key="2">
    <source>
        <dbReference type="Proteomes" id="UP000578030"/>
    </source>
</evidence>
<dbReference type="InterPro" id="IPR008979">
    <property type="entry name" value="Galactose-bd-like_sf"/>
</dbReference>
<sequence>MTGHTLDAPPWFTAPEARFRTAAFWFWDHIPDEATCRAALAGMKDAGLGSVMVQARLSLPLDDYLSPAYLARCRFVGAEATRLGLGIEIYDEYCWMSGHGGGRVVQGADHLRERHLFWTRGQVTRGEAILDIGAIRSPFLDFLGPAVRTWCYEDGTPRWADWQPVATFVEGASPPAGYRLETNAAVEVIATRDDGCTIRILLPDCADGTRVTLFLAGRCATSRLVNYLLPEAAARFARKVYAPLRDALGGGGFFFDHPYAGFYIWDGHYGALGNSLPWADDLLTTAEMPELLALVQDVGPRTDILRAGFFTRHARRIRTAFLGTLRYWCDAHQVEFSGHELLTHVGGWDLRAGIGGIDPRVMPGVDYFAFDSYRSATSVDAADYRMQLSARLGDSVARANGRSRCTVEQYATGRETGAPSLAGQWGLTAERLRMQCIRHLLSGARRVVLHALYLTDGFDPGTQDGFNPRFDFPPGFNFQPWWQDMPGTFTELARLSAFLEDGTPLRAVALLYPLDTLWTGGGDLPCTRSFGWWAQALTDAGVGFDIVDERQLALATLDGGELVLPGGRYACIILPHVTLFQDGRTAACLAAFLDSGGRVLHSGAPPVHCRRAEPSDALARLRAGMPPPCDTPDAIARAIARHLSPAPLRIEGAPQRVAAQMLGKTLRLACVNDGDIARTAVLAPAPVRRAVDSWDAASGTIHPLAVVPENATLHLDLPAQGLLCLDIRDIPSDTPDRAIALVPRPMGTHLSADDADSLILIDEWMFRPADGDDWASISTTCGWEQQGYPRFAGTGIYRRTIALPPPPEGATWHLVLPHVAGSVTCLLDGAPVGTRVTTRAVFALTWRPGMAEIELHVRNTAANRYYAGTPLWDGTPHPSGLRAPPRIEAWRPLRAPDISGQAGSFISK</sequence>
<reference evidence="1 2" key="1">
    <citation type="submission" date="2020-04" db="EMBL/GenBank/DDBJ databases">
        <title>Description of novel Gluconacetobacter.</title>
        <authorList>
            <person name="Sombolestani A."/>
        </authorList>
    </citation>
    <scope>NUCLEOTIDE SEQUENCE [LARGE SCALE GENOMIC DNA]</scope>
    <source>
        <strain evidence="1 2">LMG 27802</strain>
    </source>
</reference>
<dbReference type="PANTHER" id="PTHR36848:SF2">
    <property type="entry name" value="SECRETED PROTEIN"/>
    <property type="match status" value="1"/>
</dbReference>
<dbReference type="Gene3D" id="3.40.50.880">
    <property type="match status" value="1"/>
</dbReference>
<evidence type="ECO:0000313" key="1">
    <source>
        <dbReference type="EMBL" id="MBB2203026.1"/>
    </source>
</evidence>
<dbReference type="Proteomes" id="UP000578030">
    <property type="component" value="Unassembled WGS sequence"/>
</dbReference>
<protein>
    <submittedName>
        <fullName evidence="1">Uncharacterized protein</fullName>
    </submittedName>
</protein>
<dbReference type="InterPro" id="IPR053161">
    <property type="entry name" value="Ulvan_degrading_GH"/>
</dbReference>
<comment type="caution">
    <text evidence="1">The sequence shown here is derived from an EMBL/GenBank/DDBJ whole genome shotgun (WGS) entry which is preliminary data.</text>
</comment>